<dbReference type="EMBL" id="JBHUDJ010000001">
    <property type="protein sequence ID" value="MFD1585720.1"/>
    <property type="molecule type" value="Genomic_DNA"/>
</dbReference>
<organism evidence="1 2">
    <name type="scientific">Halorientalis brevis</name>
    <dbReference type="NCBI Taxonomy" id="1126241"/>
    <lineage>
        <taxon>Archaea</taxon>
        <taxon>Methanobacteriati</taxon>
        <taxon>Methanobacteriota</taxon>
        <taxon>Stenosarchaea group</taxon>
        <taxon>Halobacteria</taxon>
        <taxon>Halobacteriales</taxon>
        <taxon>Haloarculaceae</taxon>
        <taxon>Halorientalis</taxon>
    </lineage>
</organism>
<proteinExistence type="predicted"/>
<name>A0ABD6C692_9EURY</name>
<reference evidence="1 2" key="1">
    <citation type="journal article" date="2019" name="Int. J. Syst. Evol. Microbiol.">
        <title>The Global Catalogue of Microorganisms (GCM) 10K type strain sequencing project: providing services to taxonomists for standard genome sequencing and annotation.</title>
        <authorList>
            <consortium name="The Broad Institute Genomics Platform"/>
            <consortium name="The Broad Institute Genome Sequencing Center for Infectious Disease"/>
            <person name="Wu L."/>
            <person name="Ma J."/>
        </authorList>
    </citation>
    <scope>NUCLEOTIDE SEQUENCE [LARGE SCALE GENOMIC DNA]</scope>
    <source>
        <strain evidence="1 2">CGMCC 1.12125</strain>
    </source>
</reference>
<comment type="caution">
    <text evidence="1">The sequence shown here is derived from an EMBL/GenBank/DDBJ whole genome shotgun (WGS) entry which is preliminary data.</text>
</comment>
<accession>A0ABD6C692</accession>
<dbReference type="InterPro" id="IPR043825">
    <property type="entry name" value="DUF5802"/>
</dbReference>
<evidence type="ECO:0000313" key="1">
    <source>
        <dbReference type="EMBL" id="MFD1585720.1"/>
    </source>
</evidence>
<dbReference type="Pfam" id="PF19118">
    <property type="entry name" value="DUF5802"/>
    <property type="match status" value="1"/>
</dbReference>
<evidence type="ECO:0000313" key="2">
    <source>
        <dbReference type="Proteomes" id="UP001597119"/>
    </source>
</evidence>
<gene>
    <name evidence="1" type="ORF">ACFR9U_01895</name>
</gene>
<sequence>MFERFSSGYYLGRLYVEPDERETAAMCREQHERVNEQLYTDGEGIQRLDNPLVMKLDASHFPVTGDDGLPPNTLAVPETVLEDSRIRNPPALREVLLAKADRAKQLLELTGQFEFDEESDGSGFGGNFGGQAF</sequence>
<protein>
    <submittedName>
        <fullName evidence="1">DUF5802 family protein</fullName>
    </submittedName>
</protein>
<dbReference type="Proteomes" id="UP001597119">
    <property type="component" value="Unassembled WGS sequence"/>
</dbReference>
<keyword evidence="2" id="KW-1185">Reference proteome</keyword>
<dbReference type="RefSeq" id="WP_247377246.1">
    <property type="nucleotide sequence ID" value="NZ_JALLGV010000003.1"/>
</dbReference>
<dbReference type="AlphaFoldDB" id="A0ABD6C692"/>